<keyword evidence="3" id="KW-1185">Reference proteome</keyword>
<proteinExistence type="predicted"/>
<feature type="compositionally biased region" description="Polar residues" evidence="1">
    <location>
        <begin position="77"/>
        <end position="90"/>
    </location>
</feature>
<accession>A0AAD3DSS1</accession>
<dbReference type="Proteomes" id="UP001054857">
    <property type="component" value="Unassembled WGS sequence"/>
</dbReference>
<dbReference type="AlphaFoldDB" id="A0AAD3DSS1"/>
<evidence type="ECO:0000313" key="3">
    <source>
        <dbReference type="Proteomes" id="UP001054857"/>
    </source>
</evidence>
<evidence type="ECO:0000313" key="2">
    <source>
        <dbReference type="EMBL" id="GFR46479.1"/>
    </source>
</evidence>
<evidence type="ECO:0000256" key="1">
    <source>
        <dbReference type="SAM" id="MobiDB-lite"/>
    </source>
</evidence>
<feature type="region of interest" description="Disordered" evidence="1">
    <location>
        <begin position="166"/>
        <end position="239"/>
    </location>
</feature>
<feature type="non-terminal residue" evidence="2">
    <location>
        <position position="1"/>
    </location>
</feature>
<gene>
    <name evidence="2" type="ORF">Agub_g8056</name>
</gene>
<comment type="caution">
    <text evidence="2">The sequence shown here is derived from an EMBL/GenBank/DDBJ whole genome shotgun (WGS) entry which is preliminary data.</text>
</comment>
<dbReference type="EMBL" id="BMAR01000014">
    <property type="protein sequence ID" value="GFR46479.1"/>
    <property type="molecule type" value="Genomic_DNA"/>
</dbReference>
<reference evidence="2 3" key="1">
    <citation type="journal article" date="2021" name="Sci. Rep.">
        <title>Genome sequencing of the multicellular alga Astrephomene provides insights into convergent evolution of germ-soma differentiation.</title>
        <authorList>
            <person name="Yamashita S."/>
            <person name="Yamamoto K."/>
            <person name="Matsuzaki R."/>
            <person name="Suzuki S."/>
            <person name="Yamaguchi H."/>
            <person name="Hirooka S."/>
            <person name="Minakuchi Y."/>
            <person name="Miyagishima S."/>
            <person name="Kawachi M."/>
            <person name="Toyoda A."/>
            <person name="Nozaki H."/>
        </authorList>
    </citation>
    <scope>NUCLEOTIDE SEQUENCE [LARGE SCALE GENOMIC DNA]</scope>
    <source>
        <strain evidence="2 3">NIES-4017</strain>
    </source>
</reference>
<name>A0AAD3DSS1_9CHLO</name>
<feature type="region of interest" description="Disordered" evidence="1">
    <location>
        <begin position="54"/>
        <end position="90"/>
    </location>
</feature>
<feature type="compositionally biased region" description="Low complexity" evidence="1">
    <location>
        <begin position="210"/>
        <end position="225"/>
    </location>
</feature>
<feature type="compositionally biased region" description="Low complexity" evidence="1">
    <location>
        <begin position="54"/>
        <end position="63"/>
    </location>
</feature>
<organism evidence="2 3">
    <name type="scientific">Astrephomene gubernaculifera</name>
    <dbReference type="NCBI Taxonomy" id="47775"/>
    <lineage>
        <taxon>Eukaryota</taxon>
        <taxon>Viridiplantae</taxon>
        <taxon>Chlorophyta</taxon>
        <taxon>core chlorophytes</taxon>
        <taxon>Chlorophyceae</taxon>
        <taxon>CS clade</taxon>
        <taxon>Chlamydomonadales</taxon>
        <taxon>Astrephomenaceae</taxon>
        <taxon>Astrephomene</taxon>
    </lineage>
</organism>
<protein>
    <submittedName>
        <fullName evidence="2">Uncharacterized protein</fullName>
    </submittedName>
</protein>
<feature type="compositionally biased region" description="Basic and acidic residues" evidence="1">
    <location>
        <begin position="230"/>
        <end position="239"/>
    </location>
</feature>
<sequence>MSAPGAHGADGRGPGLDILDEVAAAQQYVLDLQVLFYSLKTVAANSRKDAALAGAEAGTNASAVGDSSGKDARRRSIGTSTPPESNSADATAVLQQQIDTLIRQLEVERVERARVQEQYDQAAAMLRKSYGQIVDDYLFATAQLHARTKQLEALIAATAPAAAAAAAPEDDEDVAPEAAAAAPPGEPLGSRVPKPAHAYQAAAGEQPWMRGATASGRAGTEAAAAPQQQHVERRHVEDA</sequence>